<evidence type="ECO:0000259" key="9">
    <source>
        <dbReference type="PROSITE" id="PS50109"/>
    </source>
</evidence>
<dbReference type="Gene3D" id="3.30.450.40">
    <property type="match status" value="1"/>
</dbReference>
<dbReference type="AlphaFoldDB" id="A0A0A6UGZ1"/>
<evidence type="ECO:0000313" key="11">
    <source>
        <dbReference type="EMBL" id="KHD73604.1"/>
    </source>
</evidence>
<comment type="catalytic activity">
    <reaction evidence="1">
        <text>ATP + protein L-histidine = ADP + protein N-phospho-L-histidine.</text>
        <dbReference type="EC" id="2.7.13.3"/>
    </reaction>
</comment>
<feature type="domain" description="PAC" evidence="10">
    <location>
        <begin position="85"/>
        <end position="137"/>
    </location>
</feature>
<evidence type="ECO:0000256" key="3">
    <source>
        <dbReference type="ARBA" id="ARBA00012438"/>
    </source>
</evidence>
<dbReference type="Pfam" id="PF00512">
    <property type="entry name" value="HisKA"/>
    <property type="match status" value="1"/>
</dbReference>
<evidence type="ECO:0000256" key="1">
    <source>
        <dbReference type="ARBA" id="ARBA00000085"/>
    </source>
</evidence>
<dbReference type="InterPro" id="IPR029016">
    <property type="entry name" value="GAF-like_dom_sf"/>
</dbReference>
<dbReference type="PANTHER" id="PTHR43711:SF32">
    <property type="entry name" value="SENSOR-TYPE HISTIDINE KINASE PRRB"/>
    <property type="match status" value="1"/>
</dbReference>
<keyword evidence="4" id="KW-0597">Phosphoprotein</keyword>
<dbReference type="InterPro" id="IPR000014">
    <property type="entry name" value="PAS"/>
</dbReference>
<dbReference type="eggNOG" id="COG2205">
    <property type="taxonomic scope" value="Bacteria"/>
</dbReference>
<dbReference type="InterPro" id="IPR036097">
    <property type="entry name" value="HisK_dim/P_sf"/>
</dbReference>
<dbReference type="SMART" id="SM00065">
    <property type="entry name" value="GAF"/>
    <property type="match status" value="1"/>
</dbReference>
<comment type="caution">
    <text evidence="11">The sequence shown here is derived from an EMBL/GenBank/DDBJ whole genome shotgun (WGS) entry which is preliminary data.</text>
</comment>
<evidence type="ECO:0000256" key="2">
    <source>
        <dbReference type="ARBA" id="ARBA00004236"/>
    </source>
</evidence>
<dbReference type="EMBL" id="JRTT01000130">
    <property type="protein sequence ID" value="KHD73604.1"/>
    <property type="molecule type" value="Genomic_DNA"/>
</dbReference>
<accession>A0A0A6UGZ1</accession>
<gene>
    <name evidence="11" type="ORF">MB27_33595</name>
</gene>
<dbReference type="GO" id="GO:0005886">
    <property type="term" value="C:plasma membrane"/>
    <property type="evidence" value="ECO:0007669"/>
    <property type="project" value="UniProtKB-SubCell"/>
</dbReference>
<dbReference type="InterPro" id="IPR004358">
    <property type="entry name" value="Sig_transdc_His_kin-like_C"/>
</dbReference>
<dbReference type="InterPro" id="IPR036890">
    <property type="entry name" value="HATPase_C_sf"/>
</dbReference>
<dbReference type="Gene3D" id="3.30.565.10">
    <property type="entry name" value="Histidine kinase-like ATPase, C-terminal domain"/>
    <property type="match status" value="1"/>
</dbReference>
<dbReference type="InterPro" id="IPR005467">
    <property type="entry name" value="His_kinase_dom"/>
</dbReference>
<evidence type="ECO:0000256" key="4">
    <source>
        <dbReference type="ARBA" id="ARBA00022553"/>
    </source>
</evidence>
<dbReference type="InterPro" id="IPR003661">
    <property type="entry name" value="HisK_dim/P_dom"/>
</dbReference>
<dbReference type="PRINTS" id="PR00344">
    <property type="entry name" value="BCTRLSENSOR"/>
</dbReference>
<protein>
    <recommendedName>
        <fullName evidence="3">histidine kinase</fullName>
        <ecNumber evidence="3">2.7.13.3</ecNumber>
    </recommendedName>
</protein>
<dbReference type="EC" id="2.7.13.3" evidence="3"/>
<feature type="region of interest" description="Disordered" evidence="8">
    <location>
        <begin position="55"/>
        <end position="80"/>
    </location>
</feature>
<dbReference type="Gene3D" id="1.10.287.130">
    <property type="match status" value="1"/>
</dbReference>
<feature type="domain" description="Histidine kinase" evidence="9">
    <location>
        <begin position="317"/>
        <end position="530"/>
    </location>
</feature>
<dbReference type="PANTHER" id="PTHR43711">
    <property type="entry name" value="TWO-COMPONENT HISTIDINE KINASE"/>
    <property type="match status" value="1"/>
</dbReference>
<dbReference type="FunFam" id="3.30.565.10:FF:000006">
    <property type="entry name" value="Sensor histidine kinase WalK"/>
    <property type="match status" value="1"/>
</dbReference>
<proteinExistence type="predicted"/>
<comment type="subcellular location">
    <subcellularLocation>
        <location evidence="2">Cell membrane</location>
    </subcellularLocation>
</comment>
<organism evidence="11 12">
    <name type="scientific">Actinoplanes utahensis</name>
    <dbReference type="NCBI Taxonomy" id="1869"/>
    <lineage>
        <taxon>Bacteria</taxon>
        <taxon>Bacillati</taxon>
        <taxon>Actinomycetota</taxon>
        <taxon>Actinomycetes</taxon>
        <taxon>Micromonosporales</taxon>
        <taxon>Micromonosporaceae</taxon>
        <taxon>Actinoplanes</taxon>
    </lineage>
</organism>
<dbReference type="STRING" id="1869.MB27_33595"/>
<keyword evidence="12" id="KW-1185">Reference proteome</keyword>
<dbReference type="SMART" id="SM00387">
    <property type="entry name" value="HATPase_c"/>
    <property type="match status" value="1"/>
</dbReference>
<sequence>MHADVQAGFITALLDSLQVGVFAVDAHQRPVLFNRALRHFFRLPDHLTPAQAMAGGHHQVRHPDGRPYTTDELSTVRASKGRSIRDVEAILRIPGLPDRHMLTNAEPIRDADGRLLGAVAAIQDVTERRRRERFRDCELQVAKILNGCDTITEAAPPILRTVGETLNWQHLALLLADDVADVLRLTAYWSAPGIHVDDLVAHVVPRGGTGPGHVWDTGQPLWLPDLTNPEFAVTEQARAFAHAAAQRGLHASMAVPVPDGDTIFGVLVSLSSTAEYDVSITWLLAGVAAQLGQFLTHRRNIELQQQLAHAKDDFLTLVSHEMRTPLTSIISYSTVLAEEITDPELVPMLSAIIRNTGALQTIINELLDLAGLESGHASLRPRPVHLSDVVDAAVVGAPPDARPRIHTGIPSTLILDADPHRLRQIIDQLLSNAIKYSPNGGDIHISAHHNDTGVIELTVTDTGIGIPVDDRAHLFTRFHRAGNARHTAIGGNGLGLALVRALVHAHNGTITHDPDHQPGTRIIVRLPQHHSTS</sequence>
<dbReference type="Gene3D" id="3.30.450.20">
    <property type="entry name" value="PAS domain"/>
    <property type="match status" value="1"/>
</dbReference>
<dbReference type="CDD" id="cd00082">
    <property type="entry name" value="HisKA"/>
    <property type="match status" value="1"/>
</dbReference>
<dbReference type="SUPFAM" id="SSF47384">
    <property type="entry name" value="Homodimeric domain of signal transducing histidine kinase"/>
    <property type="match status" value="1"/>
</dbReference>
<dbReference type="GO" id="GO:0000155">
    <property type="term" value="F:phosphorelay sensor kinase activity"/>
    <property type="evidence" value="ECO:0007669"/>
    <property type="project" value="InterPro"/>
</dbReference>
<dbReference type="Proteomes" id="UP000054537">
    <property type="component" value="Unassembled WGS sequence"/>
</dbReference>
<keyword evidence="6" id="KW-0418">Kinase</keyword>
<dbReference type="InterPro" id="IPR003018">
    <property type="entry name" value="GAF"/>
</dbReference>
<reference evidence="11 12" key="1">
    <citation type="submission" date="2014-10" db="EMBL/GenBank/DDBJ databases">
        <title>Draft genome sequence of Actinoplanes utahensis NRRL 12052.</title>
        <authorList>
            <person name="Velasco-Bucheli B."/>
            <person name="del Cerro C."/>
            <person name="Hormigo D."/>
            <person name="Garcia J.L."/>
            <person name="Acebal C."/>
            <person name="Arroyo M."/>
            <person name="de la Mata I."/>
        </authorList>
    </citation>
    <scope>NUCLEOTIDE SEQUENCE [LARGE SCALE GENOMIC DNA]</scope>
    <source>
        <strain evidence="11 12">NRRL 12052</strain>
    </source>
</reference>
<keyword evidence="7" id="KW-0902">Two-component regulatory system</keyword>
<evidence type="ECO:0000256" key="7">
    <source>
        <dbReference type="ARBA" id="ARBA00023012"/>
    </source>
</evidence>
<evidence type="ECO:0000256" key="8">
    <source>
        <dbReference type="SAM" id="MobiDB-lite"/>
    </source>
</evidence>
<dbReference type="InterPro" id="IPR035965">
    <property type="entry name" value="PAS-like_dom_sf"/>
</dbReference>
<evidence type="ECO:0000259" key="10">
    <source>
        <dbReference type="PROSITE" id="PS50113"/>
    </source>
</evidence>
<dbReference type="SUPFAM" id="SSF55785">
    <property type="entry name" value="PYP-like sensor domain (PAS domain)"/>
    <property type="match status" value="1"/>
</dbReference>
<dbReference type="Pfam" id="PF08448">
    <property type="entry name" value="PAS_4"/>
    <property type="match status" value="1"/>
</dbReference>
<keyword evidence="5" id="KW-0808">Transferase</keyword>
<dbReference type="InterPro" id="IPR013656">
    <property type="entry name" value="PAS_4"/>
</dbReference>
<dbReference type="InterPro" id="IPR050736">
    <property type="entry name" value="Sensor_HK_Regulatory"/>
</dbReference>
<dbReference type="CDD" id="cd00130">
    <property type="entry name" value="PAS"/>
    <property type="match status" value="1"/>
</dbReference>
<dbReference type="PROSITE" id="PS50109">
    <property type="entry name" value="HIS_KIN"/>
    <property type="match status" value="1"/>
</dbReference>
<dbReference type="Pfam" id="PF01590">
    <property type="entry name" value="GAF"/>
    <property type="match status" value="1"/>
</dbReference>
<name>A0A0A6UGZ1_ACTUT</name>
<dbReference type="PROSITE" id="PS50113">
    <property type="entry name" value="PAC"/>
    <property type="match status" value="1"/>
</dbReference>
<dbReference type="Pfam" id="PF02518">
    <property type="entry name" value="HATPase_c"/>
    <property type="match status" value="1"/>
</dbReference>
<dbReference type="InterPro" id="IPR000700">
    <property type="entry name" value="PAS-assoc_C"/>
</dbReference>
<evidence type="ECO:0000256" key="6">
    <source>
        <dbReference type="ARBA" id="ARBA00022777"/>
    </source>
</evidence>
<evidence type="ECO:0000256" key="5">
    <source>
        <dbReference type="ARBA" id="ARBA00022679"/>
    </source>
</evidence>
<dbReference type="SMART" id="SM00388">
    <property type="entry name" value="HisKA"/>
    <property type="match status" value="1"/>
</dbReference>
<dbReference type="SUPFAM" id="SSF55781">
    <property type="entry name" value="GAF domain-like"/>
    <property type="match status" value="1"/>
</dbReference>
<dbReference type="SUPFAM" id="SSF55874">
    <property type="entry name" value="ATPase domain of HSP90 chaperone/DNA topoisomerase II/histidine kinase"/>
    <property type="match status" value="1"/>
</dbReference>
<evidence type="ECO:0000313" key="12">
    <source>
        <dbReference type="Proteomes" id="UP000054537"/>
    </source>
</evidence>
<dbReference type="InterPro" id="IPR003594">
    <property type="entry name" value="HATPase_dom"/>
</dbReference>